<organism evidence="1 2">
    <name type="scientific">Glossina pallidipes</name>
    <name type="common">Tsetse fly</name>
    <dbReference type="NCBI Taxonomy" id="7398"/>
    <lineage>
        <taxon>Eukaryota</taxon>
        <taxon>Metazoa</taxon>
        <taxon>Ecdysozoa</taxon>
        <taxon>Arthropoda</taxon>
        <taxon>Hexapoda</taxon>
        <taxon>Insecta</taxon>
        <taxon>Pterygota</taxon>
        <taxon>Neoptera</taxon>
        <taxon>Endopterygota</taxon>
        <taxon>Diptera</taxon>
        <taxon>Brachycera</taxon>
        <taxon>Muscomorpha</taxon>
        <taxon>Hippoboscoidea</taxon>
        <taxon>Glossinidae</taxon>
        <taxon>Glossina</taxon>
    </lineage>
</organism>
<reference evidence="2" key="1">
    <citation type="submission" date="2014-03" db="EMBL/GenBank/DDBJ databases">
        <authorList>
            <person name="Aksoy S."/>
            <person name="Warren W."/>
            <person name="Wilson R.K."/>
        </authorList>
    </citation>
    <scope>NUCLEOTIDE SEQUENCE [LARGE SCALE GENOMIC DNA]</scope>
    <source>
        <strain evidence="2">IAEA</strain>
    </source>
</reference>
<proteinExistence type="predicted"/>
<protein>
    <submittedName>
        <fullName evidence="1">Uncharacterized protein</fullName>
    </submittedName>
</protein>
<dbReference type="EnsemblMetazoa" id="GPAI017524-RA">
    <property type="protein sequence ID" value="GPAI017524-PA"/>
    <property type="gene ID" value="GPAI017524"/>
</dbReference>
<sequence length="121" mass="13740">MSREKSQLVQICANLPADLIRLFSWMLVRNLRPFLGVYKLNYPISQEKNKAKLYAAQPSRHDDQVQFLLPKRRTVEKVSHRAGTSSNCMKIVVKAGSITNGTKNRKANMLKVPSNMKKAVV</sequence>
<dbReference type="AlphaFoldDB" id="A0A1A9ZKD5"/>
<evidence type="ECO:0000313" key="2">
    <source>
        <dbReference type="Proteomes" id="UP000092445"/>
    </source>
</evidence>
<name>A0A1A9ZKD5_GLOPL</name>
<keyword evidence="2" id="KW-1185">Reference proteome</keyword>
<accession>A0A1A9ZKD5</accession>
<dbReference type="VEuPathDB" id="VectorBase:GPAI017524"/>
<dbReference type="Proteomes" id="UP000092445">
    <property type="component" value="Unassembled WGS sequence"/>
</dbReference>
<reference evidence="1" key="2">
    <citation type="submission" date="2020-05" db="UniProtKB">
        <authorList>
            <consortium name="EnsemblMetazoa"/>
        </authorList>
    </citation>
    <scope>IDENTIFICATION</scope>
    <source>
        <strain evidence="1">IAEA</strain>
    </source>
</reference>
<evidence type="ECO:0000313" key="1">
    <source>
        <dbReference type="EnsemblMetazoa" id="GPAI017524-PA"/>
    </source>
</evidence>